<feature type="transmembrane region" description="Helical" evidence="1">
    <location>
        <begin position="401"/>
        <end position="420"/>
    </location>
</feature>
<feature type="transmembrane region" description="Helical" evidence="1">
    <location>
        <begin position="252"/>
        <end position="277"/>
    </location>
</feature>
<keyword evidence="1" id="KW-1133">Transmembrane helix</keyword>
<feature type="transmembrane region" description="Helical" evidence="1">
    <location>
        <begin position="372"/>
        <end position="395"/>
    </location>
</feature>
<organism evidence="2 3">
    <name type="scientific">Acetobacterium bakii</name>
    <dbReference type="NCBI Taxonomy" id="52689"/>
    <lineage>
        <taxon>Bacteria</taxon>
        <taxon>Bacillati</taxon>
        <taxon>Bacillota</taxon>
        <taxon>Clostridia</taxon>
        <taxon>Eubacteriales</taxon>
        <taxon>Eubacteriaceae</taxon>
        <taxon>Acetobacterium</taxon>
    </lineage>
</organism>
<feature type="transmembrane region" description="Helical" evidence="1">
    <location>
        <begin position="432"/>
        <end position="452"/>
    </location>
</feature>
<feature type="transmembrane region" description="Helical" evidence="1">
    <location>
        <begin position="12"/>
        <end position="33"/>
    </location>
</feature>
<evidence type="ECO:0000313" key="3">
    <source>
        <dbReference type="Proteomes" id="UP000036873"/>
    </source>
</evidence>
<feature type="transmembrane region" description="Helical" evidence="1">
    <location>
        <begin position="66"/>
        <end position="94"/>
    </location>
</feature>
<dbReference type="AlphaFoldDB" id="A0A0L6U5K3"/>
<keyword evidence="3" id="KW-1185">Reference proteome</keyword>
<keyword evidence="1" id="KW-0812">Transmembrane</keyword>
<gene>
    <name evidence="2" type="ORF">AKG39_02660</name>
</gene>
<feature type="transmembrane region" description="Helical" evidence="1">
    <location>
        <begin position="167"/>
        <end position="194"/>
    </location>
</feature>
<evidence type="ECO:0000313" key="2">
    <source>
        <dbReference type="EMBL" id="KNZ43075.1"/>
    </source>
</evidence>
<feature type="transmembrane region" description="Helical" evidence="1">
    <location>
        <begin position="115"/>
        <end position="141"/>
    </location>
</feature>
<reference evidence="3" key="1">
    <citation type="submission" date="2015-07" db="EMBL/GenBank/DDBJ databases">
        <title>Draft genome sequence of Acetobacterium bakii DSM 8293, a potential psychrophilic chemical producer through syngas fermentation.</title>
        <authorList>
            <person name="Song Y."/>
            <person name="Hwang S."/>
            <person name="Cho B.-K."/>
        </authorList>
    </citation>
    <scope>NUCLEOTIDE SEQUENCE [LARGE SCALE GENOMIC DNA]</scope>
    <source>
        <strain evidence="3">DSM 8239</strain>
    </source>
</reference>
<dbReference type="InterPro" id="IPR045691">
    <property type="entry name" value="DUF6056"/>
</dbReference>
<accession>A0A0L6U5K3</accession>
<dbReference type="OrthoDB" id="2284195at2"/>
<keyword evidence="1" id="KW-0472">Membrane</keyword>
<dbReference type="Proteomes" id="UP000036873">
    <property type="component" value="Unassembled WGS sequence"/>
</dbReference>
<dbReference type="RefSeq" id="WP_050738812.1">
    <property type="nucleotide sequence ID" value="NZ_RXYC01000007.1"/>
</dbReference>
<comment type="caution">
    <text evidence="2">The sequence shown here is derived from an EMBL/GenBank/DDBJ whole genome shotgun (WGS) entry which is preliminary data.</text>
</comment>
<dbReference type="Pfam" id="PF19528">
    <property type="entry name" value="DUF6056"/>
    <property type="match status" value="1"/>
</dbReference>
<feature type="transmembrane region" description="Helical" evidence="1">
    <location>
        <begin position="289"/>
        <end position="308"/>
    </location>
</feature>
<name>A0A0L6U5K3_9FIRM</name>
<dbReference type="EMBL" id="LGYO01000007">
    <property type="protein sequence ID" value="KNZ43075.1"/>
    <property type="molecule type" value="Genomic_DNA"/>
</dbReference>
<proteinExistence type="predicted"/>
<evidence type="ECO:0000256" key="1">
    <source>
        <dbReference type="SAM" id="Phobius"/>
    </source>
</evidence>
<sequence>MNAIKDSINKLFHWEYFPFIVFAFLMLMLHLGMKSYGDDLVYREVLRNQSLWMYITNAYEQWSSRIIIMPVAVFFAGQGFGLFSMADAVVYFLLPFIISKIFVSDHKWEHNWIIVFLLACVPFATMMSTAGWVVTSIHYLWPLTIGLVALYPLKKILLEESIKWYEYIIYFAALIFGINMEIMAAIIMTFYIAFSLFLICKKKLSWFLILGTIISIGNLVFILICPGNSVRELAEIATRFPDYIDLGVIQKISLSFTASLICIDQNFILLVITGMALVFSWHKDKMTRIVGVITFIFGLLVNLARVILMSPKFNGLLSKIEGVNITDWIDYNKLMNVVPGLYHYIILVGMMISSLFLMGLTFLLFKNSKKMWIAVMVMGAGIMSRVVMGFSATVYESGARTFLFEYVSFAIYGLLLYQEFKPELSGKTQRLLIQALCFFAIAGYLESFLRVLQLAS</sequence>
<protein>
    <submittedName>
        <fullName evidence="2">Uncharacterized protein</fullName>
    </submittedName>
</protein>
<feature type="transmembrane region" description="Helical" evidence="1">
    <location>
        <begin position="341"/>
        <end position="365"/>
    </location>
</feature>
<feature type="transmembrane region" description="Helical" evidence="1">
    <location>
        <begin position="206"/>
        <end position="224"/>
    </location>
</feature>
<dbReference type="STRING" id="52689.AKG39_02660"/>